<organism evidence="7 8">
    <name type="scientific">Ureibacillus thermophilus</name>
    <dbReference type="NCBI Taxonomy" id="367743"/>
    <lineage>
        <taxon>Bacteria</taxon>
        <taxon>Bacillati</taxon>
        <taxon>Bacillota</taxon>
        <taxon>Bacilli</taxon>
        <taxon>Bacillales</taxon>
        <taxon>Caryophanaceae</taxon>
        <taxon>Ureibacillus</taxon>
    </lineage>
</organism>
<evidence type="ECO:0000256" key="5">
    <source>
        <dbReference type="SAM" id="Phobius"/>
    </source>
</evidence>
<evidence type="ECO:0000313" key="7">
    <source>
        <dbReference type="EMBL" id="QBK25036.1"/>
    </source>
</evidence>
<feature type="domain" description="Cytochrome c" evidence="6">
    <location>
        <begin position="358"/>
        <end position="433"/>
    </location>
</feature>
<feature type="transmembrane region" description="Helical" evidence="5">
    <location>
        <begin position="221"/>
        <end position="242"/>
    </location>
</feature>
<reference evidence="7 8" key="1">
    <citation type="submission" date="2019-02" db="EMBL/GenBank/DDBJ databases">
        <title>Ureibacillus thermophilus.</title>
        <authorList>
            <person name="Sunny J.S."/>
            <person name="Natarajan A."/>
            <person name="Saleena L.M."/>
        </authorList>
    </citation>
    <scope>NUCLEOTIDE SEQUENCE [LARGE SCALE GENOMIC DNA]</scope>
    <source>
        <strain evidence="7 8">LM102</strain>
    </source>
</reference>
<feature type="transmembrane region" description="Helical" evidence="5">
    <location>
        <begin position="136"/>
        <end position="160"/>
    </location>
</feature>
<accession>A0A4P6USQ7</accession>
<evidence type="ECO:0000256" key="1">
    <source>
        <dbReference type="ARBA" id="ARBA00022617"/>
    </source>
</evidence>
<protein>
    <submittedName>
        <fullName evidence="7">Cytochrome c</fullName>
    </submittedName>
</protein>
<keyword evidence="5" id="KW-1133">Transmembrane helix</keyword>
<evidence type="ECO:0000259" key="6">
    <source>
        <dbReference type="PROSITE" id="PS51007"/>
    </source>
</evidence>
<feature type="transmembrane region" description="Helical" evidence="5">
    <location>
        <begin position="186"/>
        <end position="209"/>
    </location>
</feature>
<feature type="transmembrane region" description="Helical" evidence="5">
    <location>
        <begin position="262"/>
        <end position="282"/>
    </location>
</feature>
<dbReference type="EMBL" id="CP036528">
    <property type="protein sequence ID" value="QBK25036.1"/>
    <property type="molecule type" value="Genomic_DNA"/>
</dbReference>
<evidence type="ECO:0000256" key="3">
    <source>
        <dbReference type="ARBA" id="ARBA00023004"/>
    </source>
</evidence>
<dbReference type="InterPro" id="IPR009056">
    <property type="entry name" value="Cyt_c-like_dom"/>
</dbReference>
<dbReference type="SUPFAM" id="SSF46626">
    <property type="entry name" value="Cytochrome c"/>
    <property type="match status" value="1"/>
</dbReference>
<evidence type="ECO:0000313" key="8">
    <source>
        <dbReference type="Proteomes" id="UP000291151"/>
    </source>
</evidence>
<dbReference type="AlphaFoldDB" id="A0A4P6USQ7"/>
<feature type="transmembrane region" description="Helical" evidence="5">
    <location>
        <begin position="61"/>
        <end position="82"/>
    </location>
</feature>
<gene>
    <name evidence="7" type="ORF">DKZ56_03680</name>
</gene>
<keyword evidence="5" id="KW-0472">Membrane</keyword>
<proteinExistence type="predicted"/>
<evidence type="ECO:0000256" key="2">
    <source>
        <dbReference type="ARBA" id="ARBA00022723"/>
    </source>
</evidence>
<keyword evidence="1 4" id="KW-0349">Heme</keyword>
<dbReference type="RefSeq" id="WP_208651351.1">
    <property type="nucleotide sequence ID" value="NZ_CP036528.1"/>
</dbReference>
<name>A0A4P6USQ7_9BACL</name>
<dbReference type="InterPro" id="IPR036909">
    <property type="entry name" value="Cyt_c-like_dom_sf"/>
</dbReference>
<keyword evidence="8" id="KW-1185">Reference proteome</keyword>
<feature type="transmembrane region" description="Helical" evidence="5">
    <location>
        <begin position="16"/>
        <end position="40"/>
    </location>
</feature>
<dbReference type="Pfam" id="PF13442">
    <property type="entry name" value="Cytochrome_CBB3"/>
    <property type="match status" value="1"/>
</dbReference>
<keyword evidence="5" id="KW-0812">Transmembrane</keyword>
<dbReference type="PROSITE" id="PS51007">
    <property type="entry name" value="CYTC"/>
    <property type="match status" value="1"/>
</dbReference>
<keyword evidence="3 4" id="KW-0408">Iron</keyword>
<feature type="transmembrane region" description="Helical" evidence="5">
    <location>
        <begin position="98"/>
        <end position="124"/>
    </location>
</feature>
<evidence type="ECO:0000256" key="4">
    <source>
        <dbReference type="PROSITE-ProRule" id="PRU00433"/>
    </source>
</evidence>
<dbReference type="KEGG" id="uth:DKZ56_03680"/>
<dbReference type="GO" id="GO:0009055">
    <property type="term" value="F:electron transfer activity"/>
    <property type="evidence" value="ECO:0007669"/>
    <property type="project" value="InterPro"/>
</dbReference>
<sequence length="446" mass="50591">MNFPSVDYSWLGNGTVIAIIAIVHVIISHGVAIGTSVLTVSLEHRAFKTNNQKLDGLAKNIAKWILIITTTVGAMTGVGIWFSTTVIQPDSIGSLLRIFFWAWVTEWVCFITEVILLIIYYYTWDRWQDPEKKRKHIYIGVGLSIASWLTMAIITGVLAAKLTPGKWIETFSFWNAFFNPTYLPSLGFRMFLAILLAIVLVSLFIRLFVKDLSLREESFKVFGFWGAISLPMTFVLGLWYLWSIPDQAYNMIVLATGMTESTFKIINGLALLILLVFSVWLIRSPKKVPIILSIAVFGASIGFIGEFEVVREYIRKPFIIYDYMYANGLLAQDREKMNEEGFLANATWAKEKEITEENKVEAGREVFVGQCIACHTIDGWRTKRALGKRLAGWDEEALKSYIPTMHTVRVAMPPFMGTEEELDALAAYLKSEIDRVNNEKEVSQNE</sequence>
<dbReference type="GO" id="GO:0046872">
    <property type="term" value="F:metal ion binding"/>
    <property type="evidence" value="ECO:0007669"/>
    <property type="project" value="UniProtKB-KW"/>
</dbReference>
<dbReference type="Gene3D" id="1.10.760.10">
    <property type="entry name" value="Cytochrome c-like domain"/>
    <property type="match status" value="1"/>
</dbReference>
<feature type="transmembrane region" description="Helical" evidence="5">
    <location>
        <begin position="289"/>
        <end position="307"/>
    </location>
</feature>
<dbReference type="Proteomes" id="UP000291151">
    <property type="component" value="Chromosome"/>
</dbReference>
<keyword evidence="2 4" id="KW-0479">Metal-binding</keyword>
<dbReference type="GO" id="GO:0020037">
    <property type="term" value="F:heme binding"/>
    <property type="evidence" value="ECO:0007669"/>
    <property type="project" value="InterPro"/>
</dbReference>